<dbReference type="GO" id="GO:1990904">
    <property type="term" value="C:ribonucleoprotein complex"/>
    <property type="evidence" value="ECO:0007669"/>
    <property type="project" value="UniProtKB-KW"/>
</dbReference>
<dbReference type="SUPFAM" id="SSF53137">
    <property type="entry name" value="Translational machinery components"/>
    <property type="match status" value="1"/>
</dbReference>
<evidence type="ECO:0000313" key="5">
    <source>
        <dbReference type="EMBL" id="OCH95974.1"/>
    </source>
</evidence>
<evidence type="ECO:0000313" key="6">
    <source>
        <dbReference type="Proteomes" id="UP000250043"/>
    </source>
</evidence>
<gene>
    <name evidence="5" type="ORF">OBBRIDRAFT_447282</name>
</gene>
<comment type="similarity">
    <text evidence="1">Belongs to the universal ribosomal protein uS11 family.</text>
</comment>
<dbReference type="OrthoDB" id="1654884at2759"/>
<dbReference type="GO" id="GO:0005840">
    <property type="term" value="C:ribosome"/>
    <property type="evidence" value="ECO:0007669"/>
    <property type="project" value="UniProtKB-KW"/>
</dbReference>
<dbReference type="EMBL" id="KV722333">
    <property type="protein sequence ID" value="OCH95974.1"/>
    <property type="molecule type" value="Genomic_DNA"/>
</dbReference>
<proteinExistence type="inferred from homology"/>
<sequence>MSLLRQIASFTARPARWAGASARMSTGPSPFTDPTAGSASGSGSSSGSSIYSELFVPPEDPGPPRAPEALLPSMASTAAAYSKKKPSYDFQAAKLPRYSLYIQASRTNTIATLTDAKKNPILLLSGGKCKFKGRNRSSFEAGYQCAVGVFKRLEEEIEKMDLEWELYLKGFGQGREAVQKALLGAEGSKVRYRLKAVTDITPLKVGGTRAPKAKRR</sequence>
<evidence type="ECO:0000256" key="3">
    <source>
        <dbReference type="ARBA" id="ARBA00023274"/>
    </source>
</evidence>
<dbReference type="Gene3D" id="3.30.420.80">
    <property type="entry name" value="Ribosomal protein S11"/>
    <property type="match status" value="1"/>
</dbReference>
<keyword evidence="3" id="KW-0687">Ribonucleoprotein</keyword>
<dbReference type="Pfam" id="PF00411">
    <property type="entry name" value="Ribosomal_S11"/>
    <property type="match status" value="1"/>
</dbReference>
<evidence type="ECO:0000256" key="4">
    <source>
        <dbReference type="SAM" id="MobiDB-lite"/>
    </source>
</evidence>
<name>A0A8E2DU27_9APHY</name>
<dbReference type="HAMAP" id="MF_01310">
    <property type="entry name" value="Ribosomal_uS11"/>
    <property type="match status" value="1"/>
</dbReference>
<dbReference type="AlphaFoldDB" id="A0A8E2DU27"/>
<evidence type="ECO:0000256" key="1">
    <source>
        <dbReference type="ARBA" id="ARBA00006194"/>
    </source>
</evidence>
<dbReference type="Proteomes" id="UP000250043">
    <property type="component" value="Unassembled WGS sequence"/>
</dbReference>
<accession>A0A8E2DU27</accession>
<reference evidence="5 6" key="1">
    <citation type="submission" date="2016-07" db="EMBL/GenBank/DDBJ databases">
        <title>Draft genome of the white-rot fungus Obba rivulosa 3A-2.</title>
        <authorList>
            <consortium name="DOE Joint Genome Institute"/>
            <person name="Miettinen O."/>
            <person name="Riley R."/>
            <person name="Acob R."/>
            <person name="Barry K."/>
            <person name="Cullen D."/>
            <person name="De Vries R."/>
            <person name="Hainaut M."/>
            <person name="Hatakka A."/>
            <person name="Henrissat B."/>
            <person name="Hilden K."/>
            <person name="Kuo R."/>
            <person name="Labutti K."/>
            <person name="Lipzen A."/>
            <person name="Makela M.R."/>
            <person name="Sandor L."/>
            <person name="Spatafora J.W."/>
            <person name="Grigoriev I.V."/>
            <person name="Hibbett D.S."/>
        </authorList>
    </citation>
    <scope>NUCLEOTIDE SEQUENCE [LARGE SCALE GENOMIC DNA]</scope>
    <source>
        <strain evidence="5 6">3A-2</strain>
    </source>
</reference>
<dbReference type="InterPro" id="IPR036967">
    <property type="entry name" value="Ribosomal_uS11_sf"/>
</dbReference>
<feature type="compositionally biased region" description="Low complexity" evidence="4">
    <location>
        <begin position="36"/>
        <end position="49"/>
    </location>
</feature>
<evidence type="ECO:0000256" key="2">
    <source>
        <dbReference type="ARBA" id="ARBA00022980"/>
    </source>
</evidence>
<feature type="region of interest" description="Disordered" evidence="4">
    <location>
        <begin position="16"/>
        <end position="69"/>
    </location>
</feature>
<keyword evidence="2" id="KW-0689">Ribosomal protein</keyword>
<keyword evidence="6" id="KW-1185">Reference proteome</keyword>
<dbReference type="GO" id="GO:0006412">
    <property type="term" value="P:translation"/>
    <property type="evidence" value="ECO:0007669"/>
    <property type="project" value="InterPro"/>
</dbReference>
<dbReference type="GO" id="GO:0003735">
    <property type="term" value="F:structural constituent of ribosome"/>
    <property type="evidence" value="ECO:0007669"/>
    <property type="project" value="InterPro"/>
</dbReference>
<protein>
    <submittedName>
        <fullName evidence="5">Translational machinery component</fullName>
    </submittedName>
</protein>
<organism evidence="5 6">
    <name type="scientific">Obba rivulosa</name>
    <dbReference type="NCBI Taxonomy" id="1052685"/>
    <lineage>
        <taxon>Eukaryota</taxon>
        <taxon>Fungi</taxon>
        <taxon>Dikarya</taxon>
        <taxon>Basidiomycota</taxon>
        <taxon>Agaricomycotina</taxon>
        <taxon>Agaricomycetes</taxon>
        <taxon>Polyporales</taxon>
        <taxon>Gelatoporiaceae</taxon>
        <taxon>Obba</taxon>
    </lineage>
</organism>
<dbReference type="InterPro" id="IPR001971">
    <property type="entry name" value="Ribosomal_uS11"/>
</dbReference>
<dbReference type="PANTHER" id="PTHR11759">
    <property type="entry name" value="40S RIBOSOMAL PROTEIN S14/30S RIBOSOMAL PROTEIN S11"/>
    <property type="match status" value="1"/>
</dbReference>